<name>A0ABT5SBG7_9FLAO</name>
<dbReference type="RefSeq" id="WP_265726010.1">
    <property type="nucleotide sequence ID" value="NZ_JAOSLC020000003.1"/>
</dbReference>
<evidence type="ECO:0008006" key="4">
    <source>
        <dbReference type="Google" id="ProtNLM"/>
    </source>
</evidence>
<proteinExistence type="predicted"/>
<evidence type="ECO:0000313" key="3">
    <source>
        <dbReference type="Proteomes" id="UP001151478"/>
    </source>
</evidence>
<protein>
    <recommendedName>
        <fullName evidence="4">DUF1129 family protein</fullName>
    </recommendedName>
</protein>
<keyword evidence="3" id="KW-1185">Reference proteome</keyword>
<feature type="transmembrane region" description="Helical" evidence="1">
    <location>
        <begin position="120"/>
        <end position="137"/>
    </location>
</feature>
<sequence>MKLTKEQLLQIDNYVSNSGIKYYDVKNEIIDHFATILEQKLAENPKLDFKQEIANIQDSFSDTGFKKLLEEKTKSVKNQFLKQSLQHLISFLKLPKILITVSIFGLLIFIMNFINDKETFFSILGFILIFMGFRLLFNVNMRDTKKETFLVLNMSMYFFNAFYLGVMIFNFITRNRNEESYLNNTFNYLELIVFMLLILFYWSGEHVYYQTKKVVKKQYPYVVV</sequence>
<feature type="transmembrane region" description="Helical" evidence="1">
    <location>
        <begin position="185"/>
        <end position="203"/>
    </location>
</feature>
<evidence type="ECO:0000256" key="1">
    <source>
        <dbReference type="SAM" id="Phobius"/>
    </source>
</evidence>
<comment type="caution">
    <text evidence="2">The sequence shown here is derived from an EMBL/GenBank/DDBJ whole genome shotgun (WGS) entry which is preliminary data.</text>
</comment>
<dbReference type="Proteomes" id="UP001151478">
    <property type="component" value="Unassembled WGS sequence"/>
</dbReference>
<evidence type="ECO:0000313" key="2">
    <source>
        <dbReference type="EMBL" id="MDD7915462.1"/>
    </source>
</evidence>
<reference evidence="2" key="1">
    <citation type="submission" date="2023-02" db="EMBL/GenBank/DDBJ databases">
        <title>Polaribacter ponticola sp. nov., isolated from seawater.</title>
        <authorList>
            <person name="Baek J.H."/>
            <person name="Kim J.M."/>
            <person name="Choi D.G."/>
            <person name="Jeon C.O."/>
        </authorList>
    </citation>
    <scope>NUCLEOTIDE SEQUENCE</scope>
    <source>
        <strain evidence="2">MSW5</strain>
    </source>
</reference>
<keyword evidence="1" id="KW-0812">Transmembrane</keyword>
<dbReference type="EMBL" id="JAOSLC020000003">
    <property type="protein sequence ID" value="MDD7915462.1"/>
    <property type="molecule type" value="Genomic_DNA"/>
</dbReference>
<feature type="transmembrane region" description="Helical" evidence="1">
    <location>
        <begin position="149"/>
        <end position="173"/>
    </location>
</feature>
<organism evidence="2 3">
    <name type="scientific">Polaribacter ponticola</name>
    <dbReference type="NCBI Taxonomy" id="2978475"/>
    <lineage>
        <taxon>Bacteria</taxon>
        <taxon>Pseudomonadati</taxon>
        <taxon>Bacteroidota</taxon>
        <taxon>Flavobacteriia</taxon>
        <taxon>Flavobacteriales</taxon>
        <taxon>Flavobacteriaceae</taxon>
    </lineage>
</organism>
<feature type="transmembrane region" description="Helical" evidence="1">
    <location>
        <begin position="97"/>
        <end position="114"/>
    </location>
</feature>
<keyword evidence="1" id="KW-1133">Transmembrane helix</keyword>
<keyword evidence="1" id="KW-0472">Membrane</keyword>
<accession>A0ABT5SBG7</accession>
<gene>
    <name evidence="2" type="ORF">N5A56_014015</name>
</gene>